<dbReference type="PANTHER" id="PTHR48051">
    <property type="match status" value="1"/>
</dbReference>
<feature type="region of interest" description="Disordered" evidence="3">
    <location>
        <begin position="225"/>
        <end position="386"/>
    </location>
</feature>
<feature type="region of interest" description="Disordered" evidence="3">
    <location>
        <begin position="905"/>
        <end position="935"/>
    </location>
</feature>
<organism evidence="5 6">
    <name type="scientific">Cladosporium halotolerans</name>
    <dbReference type="NCBI Taxonomy" id="1052096"/>
    <lineage>
        <taxon>Eukaryota</taxon>
        <taxon>Fungi</taxon>
        <taxon>Dikarya</taxon>
        <taxon>Ascomycota</taxon>
        <taxon>Pezizomycotina</taxon>
        <taxon>Dothideomycetes</taxon>
        <taxon>Dothideomycetidae</taxon>
        <taxon>Cladosporiales</taxon>
        <taxon>Cladosporiaceae</taxon>
        <taxon>Cladosporium</taxon>
    </lineage>
</organism>
<dbReference type="PROSITE" id="PS51450">
    <property type="entry name" value="LRR"/>
    <property type="match status" value="1"/>
</dbReference>
<dbReference type="GO" id="GO:0005737">
    <property type="term" value="C:cytoplasm"/>
    <property type="evidence" value="ECO:0007669"/>
    <property type="project" value="TreeGrafter"/>
</dbReference>
<comment type="caution">
    <text evidence="5">The sequence shown here is derived from an EMBL/GenBank/DDBJ whole genome shotgun (WGS) entry which is preliminary data.</text>
</comment>
<sequence>MASDSASVTTPSETKPPMPAAEVVAYVRKELDIDDEHLARVITANSGDLPRDAHSGVTLDLSHKNIRELPVDVIALIKDKVERLALSHNPQIAVPTQIVQCDRLRYLNLRWNQLKYFPEAILQLSKLEILDISKNRIVAIPDDIKRMSSLKFLALARNKITRLPLSLGEMASLSRLKFDENPIEFPPADALKPQKELVGTLETEKEKEVCLQVKRYLRQAALRERLMSHSDQETSESNIETPRPPKRGMGMGGRFPVRPSISGIDNISDLKNSSPSDHAPPIPKRSHARMSSGTLGLQGMRPGIAPFNPSNGEANRSRSDTVSSLSSIRTRRQGYVPSKRTVSNNTSTTDLSAVSETATQASSRSSQRTIKPSHSRNTSVASSYQGYLAPNGNGEISSGAASPIDGPVNRYQTERAAAIIEQHPNAKILKSRPVLASRRLLYTLLELNRPVMRIAHSLKDGTPKRTALERQLFTANVHLENLDRLLNRLDGGSEDTPQREAAIARDIALACNYGISSYGSLVKELKGFVRKIVHVLDPVTIRCLMFQIHSSIVEARNTCKSLGFKIVPTTEQQSTRGSRAWSSKTVTPTQPKPIANRRLRGPTILRSLSSQSTLRAMPPPVPLNAGSSRTNTMTSMTPGALRSGEPFASGLSSAATSRTNTMRSVANDDGEEIEQFERIFLKLRTACDVAYRALPHCHKEFTVHKDNAETAGKARAAHYWSLALNKCNAVIRANQALSGRLKQVKLKDPGVRNQRDFWQLCDAFVQTWAELALEVKDIGQQRIDITMIKMVMKPVQRAVKDVSKTISDSPLYHAALRPLNPNASFGLASPQSLAPPFPAGLNTSLPYATGPPTSVPATPLAAALGPAAQATLAYAPSQPLGDEYTHGAPPAGLGVRNMHERLDTMMQQPGSGGGGYAHQGPPPQQQQQQQHQTGYAGFPHTARRIDIHR</sequence>
<reference evidence="5 6" key="1">
    <citation type="journal article" date="2020" name="Microbiol. Resour. Announc.">
        <title>Draft Genome Sequence of a Cladosporium Species Isolated from the Mesophotic Ascidian Didemnum maculosum.</title>
        <authorList>
            <person name="Gioti A."/>
            <person name="Siaperas R."/>
            <person name="Nikolaivits E."/>
            <person name="Le Goff G."/>
            <person name="Ouazzani J."/>
            <person name="Kotoulas G."/>
            <person name="Topakas E."/>
        </authorList>
    </citation>
    <scope>NUCLEOTIDE SEQUENCE [LARGE SCALE GENOMIC DNA]</scope>
    <source>
        <strain evidence="5 6">TM138-S3</strain>
    </source>
</reference>
<dbReference type="InterPro" id="IPR055414">
    <property type="entry name" value="LRR_R13L4/SHOC2-like"/>
</dbReference>
<evidence type="ECO:0000256" key="2">
    <source>
        <dbReference type="ARBA" id="ARBA00022737"/>
    </source>
</evidence>
<dbReference type="Gene3D" id="3.80.10.10">
    <property type="entry name" value="Ribonuclease Inhibitor"/>
    <property type="match status" value="1"/>
</dbReference>
<keyword evidence="6" id="KW-1185">Reference proteome</keyword>
<feature type="compositionally biased region" description="Polar residues" evidence="3">
    <location>
        <begin position="573"/>
        <end position="589"/>
    </location>
</feature>
<feature type="domain" description="Disease resistance R13L4/SHOC-2-like LRR" evidence="4">
    <location>
        <begin position="102"/>
        <end position="177"/>
    </location>
</feature>
<evidence type="ECO:0000259" key="4">
    <source>
        <dbReference type="Pfam" id="PF23598"/>
    </source>
</evidence>
<keyword evidence="1" id="KW-0433">Leucine-rich repeat</keyword>
<dbReference type="EMBL" id="JAAQHG020000013">
    <property type="protein sequence ID" value="KAL1586771.1"/>
    <property type="molecule type" value="Genomic_DNA"/>
</dbReference>
<feature type="region of interest" description="Disordered" evidence="3">
    <location>
        <begin position="573"/>
        <end position="596"/>
    </location>
</feature>
<dbReference type="GeneID" id="96005916"/>
<dbReference type="InterPro" id="IPR019487">
    <property type="entry name" value="RAM_signalling_pathway_SOG2"/>
</dbReference>
<proteinExistence type="predicted"/>
<dbReference type="PANTHER" id="PTHR48051:SF1">
    <property type="entry name" value="RAS SUPPRESSOR PROTEIN 1"/>
    <property type="match status" value="1"/>
</dbReference>
<dbReference type="Pfam" id="PF10428">
    <property type="entry name" value="SOG2"/>
    <property type="match status" value="1"/>
</dbReference>
<feature type="compositionally biased region" description="Polar residues" evidence="3">
    <location>
        <begin position="650"/>
        <end position="663"/>
    </location>
</feature>
<keyword evidence="2" id="KW-0677">Repeat</keyword>
<dbReference type="InterPro" id="IPR050216">
    <property type="entry name" value="LRR_domain-containing"/>
</dbReference>
<evidence type="ECO:0000313" key="5">
    <source>
        <dbReference type="EMBL" id="KAL1586771.1"/>
    </source>
</evidence>
<dbReference type="Proteomes" id="UP000803884">
    <property type="component" value="Unassembled WGS sequence"/>
</dbReference>
<feature type="compositionally biased region" description="Low complexity" evidence="3">
    <location>
        <begin position="925"/>
        <end position="935"/>
    </location>
</feature>
<evidence type="ECO:0000313" key="6">
    <source>
        <dbReference type="Proteomes" id="UP000803884"/>
    </source>
</evidence>
<name>A0AB34KRH6_9PEZI</name>
<feature type="compositionally biased region" description="Polar residues" evidence="3">
    <location>
        <begin position="340"/>
        <end position="385"/>
    </location>
</feature>
<evidence type="ECO:0000256" key="3">
    <source>
        <dbReference type="SAM" id="MobiDB-lite"/>
    </source>
</evidence>
<feature type="compositionally biased region" description="Polar residues" evidence="3">
    <location>
        <begin position="1"/>
        <end position="13"/>
    </location>
</feature>
<dbReference type="Pfam" id="PF23598">
    <property type="entry name" value="LRR_14"/>
    <property type="match status" value="1"/>
</dbReference>
<dbReference type="InterPro" id="IPR032675">
    <property type="entry name" value="LRR_dom_sf"/>
</dbReference>
<dbReference type="SMART" id="SM00369">
    <property type="entry name" value="LRR_TYP"/>
    <property type="match status" value="2"/>
</dbReference>
<feature type="region of interest" description="Disordered" evidence="3">
    <location>
        <begin position="1"/>
        <end position="20"/>
    </location>
</feature>
<dbReference type="AlphaFoldDB" id="A0AB34KRH6"/>
<dbReference type="SUPFAM" id="SSF52075">
    <property type="entry name" value="Outer arm dynein light chain 1"/>
    <property type="match status" value="1"/>
</dbReference>
<evidence type="ECO:0000256" key="1">
    <source>
        <dbReference type="ARBA" id="ARBA00022614"/>
    </source>
</evidence>
<dbReference type="RefSeq" id="XP_069229876.1">
    <property type="nucleotide sequence ID" value="XM_069373078.1"/>
</dbReference>
<feature type="compositionally biased region" description="Polar residues" evidence="3">
    <location>
        <begin position="263"/>
        <end position="276"/>
    </location>
</feature>
<accession>A0AB34KRH6</accession>
<dbReference type="InterPro" id="IPR003591">
    <property type="entry name" value="Leu-rich_rpt_typical-subtyp"/>
</dbReference>
<dbReference type="InterPro" id="IPR001611">
    <property type="entry name" value="Leu-rich_rpt"/>
</dbReference>
<protein>
    <recommendedName>
        <fullName evidence="4">Disease resistance R13L4/SHOC-2-like LRR domain-containing protein</fullName>
    </recommendedName>
</protein>
<gene>
    <name evidence="5" type="ORF">WHR41_04472</name>
</gene>
<feature type="region of interest" description="Disordered" evidence="3">
    <location>
        <begin position="640"/>
        <end position="663"/>
    </location>
</feature>